<dbReference type="Gene3D" id="3.40.850.10">
    <property type="entry name" value="Kinesin motor domain"/>
    <property type="match status" value="1"/>
</dbReference>
<dbReference type="GO" id="GO:0008017">
    <property type="term" value="F:microtubule binding"/>
    <property type="evidence" value="ECO:0007669"/>
    <property type="project" value="InterPro"/>
</dbReference>
<proteinExistence type="inferred from homology"/>
<feature type="transmembrane region" description="Helical" evidence="5">
    <location>
        <begin position="512"/>
        <end position="532"/>
    </location>
</feature>
<evidence type="ECO:0000256" key="3">
    <source>
        <dbReference type="PROSITE-ProRule" id="PRU00283"/>
    </source>
</evidence>
<reference evidence="7" key="2">
    <citation type="journal article" date="2023" name="Commun. Biol.">
        <title>Intrasexual cuticular hydrocarbon dimorphism in a wasp sheds light on hydrocarbon biosynthesis genes in Hymenoptera.</title>
        <authorList>
            <person name="Moris V.C."/>
            <person name="Podsiadlowski L."/>
            <person name="Martin S."/>
            <person name="Oeyen J.P."/>
            <person name="Donath A."/>
            <person name="Petersen M."/>
            <person name="Wilbrandt J."/>
            <person name="Misof B."/>
            <person name="Liedtke D."/>
            <person name="Thamm M."/>
            <person name="Scheiner R."/>
            <person name="Schmitt T."/>
            <person name="Niehuis O."/>
        </authorList>
    </citation>
    <scope>NUCLEOTIDE SEQUENCE</scope>
    <source>
        <strain evidence="7">GBR_01_08_01A</strain>
    </source>
</reference>
<dbReference type="PROSITE" id="PS50067">
    <property type="entry name" value="KINESIN_MOTOR_2"/>
    <property type="match status" value="1"/>
</dbReference>
<protein>
    <recommendedName>
        <fullName evidence="4">Kinesin-like protein</fullName>
    </recommendedName>
</protein>
<dbReference type="PROSITE" id="PS00411">
    <property type="entry name" value="KINESIN_MOTOR_1"/>
    <property type="match status" value="1"/>
</dbReference>
<organism evidence="7 8">
    <name type="scientific">Odynerus spinipes</name>
    <dbReference type="NCBI Taxonomy" id="1348599"/>
    <lineage>
        <taxon>Eukaryota</taxon>
        <taxon>Metazoa</taxon>
        <taxon>Ecdysozoa</taxon>
        <taxon>Arthropoda</taxon>
        <taxon>Hexapoda</taxon>
        <taxon>Insecta</taxon>
        <taxon>Pterygota</taxon>
        <taxon>Neoptera</taxon>
        <taxon>Endopterygota</taxon>
        <taxon>Hymenoptera</taxon>
        <taxon>Apocrita</taxon>
        <taxon>Aculeata</taxon>
        <taxon>Vespoidea</taxon>
        <taxon>Vespidae</taxon>
        <taxon>Eumeninae</taxon>
        <taxon>Odynerus</taxon>
    </lineage>
</organism>
<dbReference type="Proteomes" id="UP001258017">
    <property type="component" value="Unassembled WGS sequence"/>
</dbReference>
<evidence type="ECO:0000256" key="2">
    <source>
        <dbReference type="ARBA" id="ARBA00022840"/>
    </source>
</evidence>
<reference evidence="7" key="1">
    <citation type="submission" date="2021-08" db="EMBL/GenBank/DDBJ databases">
        <authorList>
            <person name="Misof B."/>
            <person name="Oliver O."/>
            <person name="Podsiadlowski L."/>
            <person name="Donath A."/>
            <person name="Peters R."/>
            <person name="Mayer C."/>
            <person name="Rust J."/>
            <person name="Gunkel S."/>
            <person name="Lesny P."/>
            <person name="Martin S."/>
            <person name="Oeyen J.P."/>
            <person name="Petersen M."/>
            <person name="Panagiotis P."/>
            <person name="Wilbrandt J."/>
            <person name="Tanja T."/>
        </authorList>
    </citation>
    <scope>NUCLEOTIDE SEQUENCE</scope>
    <source>
        <strain evidence="7">GBR_01_08_01A</strain>
        <tissue evidence="7">Thorax + abdomen</tissue>
    </source>
</reference>
<dbReference type="GO" id="GO:0005874">
    <property type="term" value="C:microtubule"/>
    <property type="evidence" value="ECO:0007669"/>
    <property type="project" value="UniProtKB-KW"/>
</dbReference>
<keyword evidence="1 3" id="KW-0547">Nucleotide-binding</keyword>
<evidence type="ECO:0000259" key="6">
    <source>
        <dbReference type="PROSITE" id="PS50067"/>
    </source>
</evidence>
<keyword evidence="4" id="KW-0493">Microtubule</keyword>
<evidence type="ECO:0000313" key="8">
    <source>
        <dbReference type="Proteomes" id="UP001258017"/>
    </source>
</evidence>
<comment type="similarity">
    <text evidence="3 4">Belongs to the TRAFAC class myosin-kinesin ATPase superfamily. Kinesin family.</text>
</comment>
<evidence type="ECO:0000313" key="7">
    <source>
        <dbReference type="EMBL" id="KAK2578704.1"/>
    </source>
</evidence>
<dbReference type="InterPro" id="IPR001752">
    <property type="entry name" value="Kinesin_motor_dom"/>
</dbReference>
<dbReference type="AlphaFoldDB" id="A0AAD9VLC1"/>
<dbReference type="PANTHER" id="PTHR47117:SF5">
    <property type="entry name" value="KINESIN-LIKE PROTEIN KIF14"/>
    <property type="match status" value="1"/>
</dbReference>
<sequence>MSHNLSKSTSHGFCDAIFSISPIKFDKENKSPTKETSKVLYHDIFSESHIVTKNLNKNKQVSCSKHKLSSRNELSHHLDTLKRSCDIDDRHSKSTIFLQKEDSFIAGNIAKTPIKIGSTSRLSENKTTTGYPCTPKQYRTCVTPRNTKMNALSTSKTPIKRYFSDHNLSQATPDCFNKIQFDIPSIKSNDVGIDEAIIYDGENSNLTVGIRVRPLNIKELSEPKIASVINIDGQTIIVDCETVQHTFMYDHCFVSYSDPLILGHASQEVIFNTMVLPLVQNAFEGYNVCLFAYGQTGSGKSYSMMGVESSQENSVSLDKEAGIIPRFCQEIFTQIRNNKNIKTTVEISYFEIYNEKIHDLLANTNSGDKRTALKVREHPVFGPYIVDLSQHSIQNYEDLQIWLKVGNSQRATAATGMNEKSSRSHSIFSIILTQVQSNDLKCSSADASRRSKINLVDLAGSERLSQTCASGNRLREGVSINKSLLTLGKVIASLAESTNNRKRGFVPYRESVLTWLLKKNGYFFFFFFYLLAMTRVRGLKPKWLFQLPY</sequence>
<evidence type="ECO:0000256" key="4">
    <source>
        <dbReference type="RuleBase" id="RU000394"/>
    </source>
</evidence>
<keyword evidence="5" id="KW-0472">Membrane</keyword>
<dbReference type="Pfam" id="PF00225">
    <property type="entry name" value="Kinesin"/>
    <property type="match status" value="1"/>
</dbReference>
<dbReference type="InterPro" id="IPR036961">
    <property type="entry name" value="Kinesin_motor_dom_sf"/>
</dbReference>
<evidence type="ECO:0000256" key="5">
    <source>
        <dbReference type="SAM" id="Phobius"/>
    </source>
</evidence>
<keyword evidence="5" id="KW-0812">Transmembrane</keyword>
<evidence type="ECO:0000256" key="1">
    <source>
        <dbReference type="ARBA" id="ARBA00022741"/>
    </source>
</evidence>
<dbReference type="GO" id="GO:0005524">
    <property type="term" value="F:ATP binding"/>
    <property type="evidence" value="ECO:0007669"/>
    <property type="project" value="UniProtKB-UniRule"/>
</dbReference>
<keyword evidence="8" id="KW-1185">Reference proteome</keyword>
<accession>A0AAD9VLC1</accession>
<name>A0AAD9VLC1_9HYME</name>
<dbReference type="SMART" id="SM00129">
    <property type="entry name" value="KISc"/>
    <property type="match status" value="1"/>
</dbReference>
<feature type="binding site" evidence="3">
    <location>
        <begin position="294"/>
        <end position="301"/>
    </location>
    <ligand>
        <name>ATP</name>
        <dbReference type="ChEBI" id="CHEBI:30616"/>
    </ligand>
</feature>
<gene>
    <name evidence="7" type="ORF">KPH14_011671</name>
</gene>
<feature type="domain" description="Kinesin motor" evidence="6">
    <location>
        <begin position="205"/>
        <end position="549"/>
    </location>
</feature>
<keyword evidence="2 3" id="KW-0067">ATP-binding</keyword>
<dbReference type="PRINTS" id="PR00380">
    <property type="entry name" value="KINESINHEAVY"/>
</dbReference>
<keyword evidence="3 4" id="KW-0505">Motor protein</keyword>
<dbReference type="InterPro" id="IPR019821">
    <property type="entry name" value="Kinesin_motor_CS"/>
</dbReference>
<dbReference type="EMBL" id="JAIFRP010000196">
    <property type="protein sequence ID" value="KAK2578704.1"/>
    <property type="molecule type" value="Genomic_DNA"/>
</dbReference>
<comment type="caution">
    <text evidence="7">The sequence shown here is derived from an EMBL/GenBank/DDBJ whole genome shotgun (WGS) entry which is preliminary data.</text>
</comment>
<dbReference type="GO" id="GO:0007018">
    <property type="term" value="P:microtubule-based movement"/>
    <property type="evidence" value="ECO:0007669"/>
    <property type="project" value="InterPro"/>
</dbReference>
<dbReference type="SUPFAM" id="SSF52540">
    <property type="entry name" value="P-loop containing nucleoside triphosphate hydrolases"/>
    <property type="match status" value="1"/>
</dbReference>
<dbReference type="GO" id="GO:0003777">
    <property type="term" value="F:microtubule motor activity"/>
    <property type="evidence" value="ECO:0007669"/>
    <property type="project" value="InterPro"/>
</dbReference>
<dbReference type="PANTHER" id="PTHR47117">
    <property type="entry name" value="STAR-RELATED LIPID TRANSFER PROTEIN 9"/>
    <property type="match status" value="1"/>
</dbReference>
<dbReference type="InterPro" id="IPR027417">
    <property type="entry name" value="P-loop_NTPase"/>
</dbReference>
<keyword evidence="5" id="KW-1133">Transmembrane helix</keyword>